<accession>A0A2D3UUV2</accession>
<evidence type="ECO:0000313" key="1">
    <source>
        <dbReference type="EMBL" id="CZT21432.1"/>
    </source>
</evidence>
<dbReference type="Proteomes" id="UP000225277">
    <property type="component" value="Unassembled WGS sequence"/>
</dbReference>
<proteinExistence type="predicted"/>
<reference evidence="1 2" key="1">
    <citation type="submission" date="2016-03" db="EMBL/GenBank/DDBJ databases">
        <authorList>
            <person name="Ploux O."/>
        </authorList>
    </citation>
    <scope>NUCLEOTIDE SEQUENCE [LARGE SCALE GENOMIC DNA]</scope>
    <source>
        <strain evidence="1 2">URUG2</strain>
    </source>
</reference>
<protein>
    <submittedName>
        <fullName evidence="1">Uncharacterized protein</fullName>
    </submittedName>
</protein>
<dbReference type="PANTHER" id="PTHR41814">
    <property type="entry name" value="EXPRESSED PROTEIN"/>
    <property type="match status" value="1"/>
</dbReference>
<dbReference type="RefSeq" id="XP_023628321.1">
    <property type="nucleotide sequence ID" value="XM_023772553.1"/>
</dbReference>
<organism evidence="1 2">
    <name type="scientific">Ramularia collo-cygni</name>
    <dbReference type="NCBI Taxonomy" id="112498"/>
    <lineage>
        <taxon>Eukaryota</taxon>
        <taxon>Fungi</taxon>
        <taxon>Dikarya</taxon>
        <taxon>Ascomycota</taxon>
        <taxon>Pezizomycotina</taxon>
        <taxon>Dothideomycetes</taxon>
        <taxon>Dothideomycetidae</taxon>
        <taxon>Mycosphaerellales</taxon>
        <taxon>Mycosphaerellaceae</taxon>
        <taxon>Ramularia</taxon>
    </lineage>
</organism>
<dbReference type="AlphaFoldDB" id="A0A2D3UUV2"/>
<evidence type="ECO:0000313" key="2">
    <source>
        <dbReference type="Proteomes" id="UP000225277"/>
    </source>
</evidence>
<dbReference type="EMBL" id="FJUY01000011">
    <property type="protein sequence ID" value="CZT21432.1"/>
    <property type="molecule type" value="Genomic_DNA"/>
</dbReference>
<dbReference type="GeneID" id="35602414"/>
<gene>
    <name evidence="1" type="ORF">RCC_07295</name>
</gene>
<dbReference type="PANTHER" id="PTHR41814:SF1">
    <property type="entry name" value="CELLULASE"/>
    <property type="match status" value="1"/>
</dbReference>
<sequence length="183" mass="20021">MARVSATVAAWTESNSSLSSERAELHGWIAEIVSGAIKTDTDESKLLRNYLGDDTWSGETSGTALLAATVYRMASIAPEIFATDEYLDWANEKRRAVLSRVDENGFVKPAANPYVSASRDAVEVSPEGQSFLLLLGTAWRDCVCGGTCLADYSREIEQKPSRDLTVGTFSGLLDRVRNVHREL</sequence>
<name>A0A2D3UUV2_9PEZI</name>
<keyword evidence="2" id="KW-1185">Reference proteome</keyword>
<dbReference type="OrthoDB" id="4138492at2759"/>